<name>A0A8J3P984_9ACTN</name>
<dbReference type="PROSITE" id="PS51084">
    <property type="entry name" value="HIT_2"/>
    <property type="match status" value="1"/>
</dbReference>
<dbReference type="SUPFAM" id="SSF54197">
    <property type="entry name" value="HIT-like"/>
    <property type="match status" value="1"/>
</dbReference>
<accession>A0A8J3P984</accession>
<dbReference type="PANTHER" id="PTHR42997:SF1">
    <property type="entry name" value="AP-4-A PHOSPHORYLASE"/>
    <property type="match status" value="1"/>
</dbReference>
<evidence type="ECO:0000259" key="2">
    <source>
        <dbReference type="PROSITE" id="PS51084"/>
    </source>
</evidence>
<dbReference type="Pfam" id="PF01230">
    <property type="entry name" value="HIT"/>
    <property type="match status" value="1"/>
</dbReference>
<dbReference type="InterPro" id="IPR052908">
    <property type="entry name" value="AP-4-A_phosphorylase"/>
</dbReference>
<protein>
    <recommendedName>
        <fullName evidence="2">HIT domain-containing protein</fullName>
    </recommendedName>
</protein>
<gene>
    <name evidence="3" type="ORF">Cco03nite_31910</name>
</gene>
<dbReference type="InterPro" id="IPR011146">
    <property type="entry name" value="HIT-like"/>
</dbReference>
<comment type="caution">
    <text evidence="3">The sequence shown here is derived from an EMBL/GenBank/DDBJ whole genome shotgun (WGS) entry which is preliminary data.</text>
</comment>
<evidence type="ECO:0000313" key="4">
    <source>
        <dbReference type="Proteomes" id="UP000630887"/>
    </source>
</evidence>
<dbReference type="InterPro" id="IPR036265">
    <property type="entry name" value="HIT-like_sf"/>
</dbReference>
<dbReference type="Proteomes" id="UP000630887">
    <property type="component" value="Unassembled WGS sequence"/>
</dbReference>
<evidence type="ECO:0000256" key="1">
    <source>
        <dbReference type="PROSITE-ProRule" id="PRU00464"/>
    </source>
</evidence>
<feature type="short sequence motif" description="Histidine triad motif" evidence="1">
    <location>
        <begin position="71"/>
        <end position="75"/>
    </location>
</feature>
<proteinExistence type="predicted"/>
<dbReference type="EMBL" id="BONI01000024">
    <property type="protein sequence ID" value="GIG06491.1"/>
    <property type="molecule type" value="Genomic_DNA"/>
</dbReference>
<evidence type="ECO:0000313" key="3">
    <source>
        <dbReference type="EMBL" id="GIG06491.1"/>
    </source>
</evidence>
<dbReference type="Gene3D" id="3.30.428.10">
    <property type="entry name" value="HIT-like"/>
    <property type="match status" value="1"/>
</dbReference>
<organism evidence="3 4">
    <name type="scientific">Catellatospora coxensis</name>
    <dbReference type="NCBI Taxonomy" id="310354"/>
    <lineage>
        <taxon>Bacteria</taxon>
        <taxon>Bacillati</taxon>
        <taxon>Actinomycetota</taxon>
        <taxon>Actinomycetes</taxon>
        <taxon>Micromonosporales</taxon>
        <taxon>Micromonosporaceae</taxon>
        <taxon>Catellatospora</taxon>
    </lineage>
</organism>
<dbReference type="AlphaFoldDB" id="A0A8J3P984"/>
<sequence>MFTRDTGTPSGSAMVLPVAHRVTVFDLTEQEWASTARLLRGMKALIADRYGPDGWNVGWNVEPVGGQSIPHAHCHLVPRYAGEPLAGRGIRSWIKDPANRPPDGPGM</sequence>
<keyword evidence="4" id="KW-1185">Reference proteome</keyword>
<dbReference type="GO" id="GO:0003824">
    <property type="term" value="F:catalytic activity"/>
    <property type="evidence" value="ECO:0007669"/>
    <property type="project" value="InterPro"/>
</dbReference>
<feature type="domain" description="HIT" evidence="2">
    <location>
        <begin position="1"/>
        <end position="86"/>
    </location>
</feature>
<reference evidence="3 4" key="1">
    <citation type="submission" date="2021-01" db="EMBL/GenBank/DDBJ databases">
        <title>Whole genome shotgun sequence of Catellatospora coxensis NBRC 107359.</title>
        <authorList>
            <person name="Komaki H."/>
            <person name="Tamura T."/>
        </authorList>
    </citation>
    <scope>NUCLEOTIDE SEQUENCE [LARGE SCALE GENOMIC DNA]</scope>
    <source>
        <strain evidence="3 4">NBRC 107359</strain>
    </source>
</reference>
<dbReference type="PANTHER" id="PTHR42997">
    <property type="entry name" value="HIT FAMILY HYDROLASE"/>
    <property type="match status" value="1"/>
</dbReference>